<name>A0ABT2GNS8_9MICO</name>
<keyword evidence="3" id="KW-1185">Reference proteome</keyword>
<protein>
    <recommendedName>
        <fullName evidence="4">Integral membrane protein</fullName>
    </recommendedName>
</protein>
<reference evidence="2" key="1">
    <citation type="submission" date="2022-08" db="EMBL/GenBank/DDBJ databases">
        <authorList>
            <person name="Deng Y."/>
            <person name="Han X.-F."/>
            <person name="Zhang Y.-Q."/>
        </authorList>
    </citation>
    <scope>NUCLEOTIDE SEQUENCE</scope>
    <source>
        <strain evidence="2">CPCC 205763</strain>
    </source>
</reference>
<proteinExistence type="predicted"/>
<evidence type="ECO:0000313" key="3">
    <source>
        <dbReference type="Proteomes" id="UP001165584"/>
    </source>
</evidence>
<feature type="transmembrane region" description="Helical" evidence="1">
    <location>
        <begin position="48"/>
        <end position="66"/>
    </location>
</feature>
<evidence type="ECO:0000256" key="1">
    <source>
        <dbReference type="SAM" id="Phobius"/>
    </source>
</evidence>
<sequence length="355" mass="37064">MRSVFAWHRPLMTVAALMALSALVCLVGLLVDQREVTGVDAWLKPLKFSLSILVYSVTWAWLIAHLPRWRRAAHITGTVIAVALVVEQAAIVGAAAAGVTSHFNVSTPFAIAVWGVMAVSITVLYVCTFVTTVFVCFLRLPTRSLTVAVRAGAVLALVGIGLAYLMTSPTTSQLNDFQGIAGAHTVGLADGGPGLPLLGWSTVAGDLRLPHFVGMHALQLLPLFAILVGWLGGRWRMLADDRVRVRLVVVATAAYAATLVLVTVQALSGESIVRPTGVFLAGGWLILGGSLAAVAAILVDGARRGQAAPATDGLVDVGVTHDLPALRGGEAIGVPAAEVIAVGLGQRAQRTDDDQ</sequence>
<feature type="transmembrane region" description="Helical" evidence="1">
    <location>
        <begin position="78"/>
        <end position="99"/>
    </location>
</feature>
<dbReference type="RefSeq" id="WP_259503778.1">
    <property type="nucleotide sequence ID" value="NZ_JANLCM010000001.1"/>
</dbReference>
<keyword evidence="1" id="KW-0472">Membrane</keyword>
<comment type="caution">
    <text evidence="2">The sequence shown here is derived from an EMBL/GenBank/DDBJ whole genome shotgun (WGS) entry which is preliminary data.</text>
</comment>
<keyword evidence="1" id="KW-1133">Transmembrane helix</keyword>
<dbReference type="EMBL" id="JANLCM010000001">
    <property type="protein sequence ID" value="MCS5716584.1"/>
    <property type="molecule type" value="Genomic_DNA"/>
</dbReference>
<evidence type="ECO:0008006" key="4">
    <source>
        <dbReference type="Google" id="ProtNLM"/>
    </source>
</evidence>
<feature type="transmembrane region" description="Helical" evidence="1">
    <location>
        <begin position="279"/>
        <end position="299"/>
    </location>
</feature>
<accession>A0ABT2GNS8</accession>
<gene>
    <name evidence="2" type="ORF">N1027_00360</name>
</gene>
<evidence type="ECO:0000313" key="2">
    <source>
        <dbReference type="EMBL" id="MCS5716584.1"/>
    </source>
</evidence>
<feature type="transmembrane region" description="Helical" evidence="1">
    <location>
        <begin position="245"/>
        <end position="267"/>
    </location>
</feature>
<dbReference type="Proteomes" id="UP001165584">
    <property type="component" value="Unassembled WGS sequence"/>
</dbReference>
<feature type="transmembrane region" description="Helical" evidence="1">
    <location>
        <begin position="111"/>
        <end position="140"/>
    </location>
</feature>
<feature type="transmembrane region" description="Helical" evidence="1">
    <location>
        <begin position="147"/>
        <end position="166"/>
    </location>
</feature>
<feature type="transmembrane region" description="Helical" evidence="1">
    <location>
        <begin position="213"/>
        <end position="233"/>
    </location>
</feature>
<organism evidence="2 3">
    <name type="scientific">Herbiconiux aconitum</name>
    <dbReference type="NCBI Taxonomy" id="2970913"/>
    <lineage>
        <taxon>Bacteria</taxon>
        <taxon>Bacillati</taxon>
        <taxon>Actinomycetota</taxon>
        <taxon>Actinomycetes</taxon>
        <taxon>Micrococcales</taxon>
        <taxon>Microbacteriaceae</taxon>
        <taxon>Herbiconiux</taxon>
    </lineage>
</organism>
<keyword evidence="1" id="KW-0812">Transmembrane</keyword>